<organism evidence="10 11">
    <name type="scientific">Clostridium acetireducens DSM 10703</name>
    <dbReference type="NCBI Taxonomy" id="1121290"/>
    <lineage>
        <taxon>Bacteria</taxon>
        <taxon>Bacillati</taxon>
        <taxon>Bacillota</taxon>
        <taxon>Clostridia</taxon>
        <taxon>Eubacteriales</taxon>
        <taxon>Clostridiaceae</taxon>
        <taxon>Clostridium</taxon>
    </lineage>
</organism>
<dbReference type="OrthoDB" id="9810047at2"/>
<dbReference type="PATRIC" id="fig|1121290.3.peg.1559"/>
<dbReference type="PANTHER" id="PTHR34390:SF1">
    <property type="entry name" value="SUCCINATE TRANSPORTER SUBUNIT YJJB-RELATED"/>
    <property type="match status" value="1"/>
</dbReference>
<reference evidence="10 11" key="1">
    <citation type="submission" date="2016-06" db="EMBL/GenBank/DDBJ databases">
        <title>Genome sequence of Clostridium acetireducens DSM 10703.</title>
        <authorList>
            <person name="Poehlein A."/>
            <person name="Fluechter S."/>
            <person name="Duerre P."/>
            <person name="Daniel R."/>
        </authorList>
    </citation>
    <scope>NUCLEOTIDE SEQUENCE [LARGE SCALE GENOMIC DNA]</scope>
    <source>
        <strain evidence="10 11">DSM 10703</strain>
    </source>
</reference>
<accession>A0A1E8EXR0</accession>
<keyword evidence="5 8" id="KW-1133">Transmembrane helix</keyword>
<evidence type="ECO:0000256" key="5">
    <source>
        <dbReference type="ARBA" id="ARBA00022989"/>
    </source>
</evidence>
<feature type="transmembrane region" description="Helical" evidence="8">
    <location>
        <begin position="26"/>
        <end position="46"/>
    </location>
</feature>
<evidence type="ECO:0000313" key="11">
    <source>
        <dbReference type="Proteomes" id="UP000175744"/>
    </source>
</evidence>
<evidence type="ECO:0000256" key="4">
    <source>
        <dbReference type="ARBA" id="ARBA00022692"/>
    </source>
</evidence>
<evidence type="ECO:0000256" key="7">
    <source>
        <dbReference type="ARBA" id="ARBA00034125"/>
    </source>
</evidence>
<evidence type="ECO:0000256" key="8">
    <source>
        <dbReference type="SAM" id="Phobius"/>
    </source>
</evidence>
<dbReference type="InterPro" id="IPR050539">
    <property type="entry name" value="ThrE_Dicarb/AminoAcid_Exp"/>
</dbReference>
<evidence type="ECO:0000256" key="3">
    <source>
        <dbReference type="ARBA" id="ARBA00022519"/>
    </source>
</evidence>
<gene>
    <name evidence="10" type="ORF">CLOACE_15720</name>
</gene>
<keyword evidence="6 8" id="KW-0472">Membrane</keyword>
<dbReference type="Pfam" id="PF12821">
    <property type="entry name" value="ThrE_2"/>
    <property type="match status" value="1"/>
</dbReference>
<evidence type="ECO:0000256" key="2">
    <source>
        <dbReference type="ARBA" id="ARBA00022475"/>
    </source>
</evidence>
<comment type="subcellular location">
    <subcellularLocation>
        <location evidence="1">Cell membrane</location>
        <topology evidence="1">Multi-pass membrane protein</topology>
    </subcellularLocation>
</comment>
<dbReference type="GO" id="GO:0015744">
    <property type="term" value="P:succinate transport"/>
    <property type="evidence" value="ECO:0007669"/>
    <property type="project" value="TreeGrafter"/>
</dbReference>
<feature type="transmembrane region" description="Helical" evidence="8">
    <location>
        <begin position="77"/>
        <end position="97"/>
    </location>
</feature>
<dbReference type="EMBL" id="LZFO01000023">
    <property type="protein sequence ID" value="OFI05566.1"/>
    <property type="molecule type" value="Genomic_DNA"/>
</dbReference>
<protein>
    <recommendedName>
        <fullName evidence="9">Threonine/Serine exporter ThrE domain-containing protein</fullName>
    </recommendedName>
</protein>
<dbReference type="RefSeq" id="WP_070110549.1">
    <property type="nucleotide sequence ID" value="NZ_LZFO01000023.1"/>
</dbReference>
<evidence type="ECO:0000259" key="9">
    <source>
        <dbReference type="Pfam" id="PF12821"/>
    </source>
</evidence>
<evidence type="ECO:0000313" key="10">
    <source>
        <dbReference type="EMBL" id="OFI05566.1"/>
    </source>
</evidence>
<keyword evidence="2" id="KW-1003">Cell membrane</keyword>
<feature type="domain" description="Threonine/Serine exporter ThrE" evidence="9">
    <location>
        <begin position="4"/>
        <end position="133"/>
    </location>
</feature>
<dbReference type="InterPro" id="IPR024528">
    <property type="entry name" value="ThrE_2"/>
</dbReference>
<proteinExistence type="inferred from homology"/>
<keyword evidence="3" id="KW-0997">Cell inner membrane</keyword>
<comment type="similarity">
    <text evidence="7">Belongs to the ThrE exporter (TC 2.A.79) family.</text>
</comment>
<dbReference type="GO" id="GO:0005886">
    <property type="term" value="C:plasma membrane"/>
    <property type="evidence" value="ECO:0007669"/>
    <property type="project" value="UniProtKB-SubCell"/>
</dbReference>
<feature type="transmembrane region" description="Helical" evidence="8">
    <location>
        <begin position="117"/>
        <end position="140"/>
    </location>
</feature>
<dbReference type="Proteomes" id="UP000175744">
    <property type="component" value="Unassembled WGS sequence"/>
</dbReference>
<keyword evidence="11" id="KW-1185">Reference proteome</keyword>
<evidence type="ECO:0000256" key="6">
    <source>
        <dbReference type="ARBA" id="ARBA00023136"/>
    </source>
</evidence>
<keyword evidence="4 8" id="KW-0812">Transmembrane</keyword>
<dbReference type="PANTHER" id="PTHR34390">
    <property type="entry name" value="UPF0442 PROTEIN YJJB-RELATED"/>
    <property type="match status" value="1"/>
</dbReference>
<sequence>MILNCIFACIASLGYCITFNVKGKKIIYTALGGGIGWFFYLLTAKLIPSSSIFSYFVASTVISIYGEIMARIMKIPVTIFVICAIIPLVPGGGMYYTMFESIQGNANESLLLGINTLSIAGAIAAGILLVSSITKAILFYTNKNK</sequence>
<comment type="caution">
    <text evidence="10">The sequence shown here is derived from an EMBL/GenBank/DDBJ whole genome shotgun (WGS) entry which is preliminary data.</text>
</comment>
<name>A0A1E8EXR0_9CLOT</name>
<dbReference type="AlphaFoldDB" id="A0A1E8EXR0"/>
<evidence type="ECO:0000256" key="1">
    <source>
        <dbReference type="ARBA" id="ARBA00004651"/>
    </source>
</evidence>